<feature type="compositionally biased region" description="Acidic residues" evidence="1">
    <location>
        <begin position="35"/>
        <end position="45"/>
    </location>
</feature>
<evidence type="ECO:0000256" key="1">
    <source>
        <dbReference type="SAM" id="MobiDB-lite"/>
    </source>
</evidence>
<feature type="region of interest" description="Disordered" evidence="1">
    <location>
        <begin position="20"/>
        <end position="49"/>
    </location>
</feature>
<dbReference type="EMBL" id="AP028216">
    <property type="protein sequence ID" value="BEI92815.1"/>
    <property type="molecule type" value="Genomic_DNA"/>
</dbReference>
<feature type="region of interest" description="Disordered" evidence="1">
    <location>
        <begin position="138"/>
        <end position="157"/>
    </location>
</feature>
<dbReference type="KEGG" id="ccac:CcaHIS019_0504430"/>
<evidence type="ECO:0000313" key="2">
    <source>
        <dbReference type="EMBL" id="BEI92815.1"/>
    </source>
</evidence>
<organism evidence="2 3">
    <name type="scientific">Cutaneotrichosporon cavernicola</name>
    <dbReference type="NCBI Taxonomy" id="279322"/>
    <lineage>
        <taxon>Eukaryota</taxon>
        <taxon>Fungi</taxon>
        <taxon>Dikarya</taxon>
        <taxon>Basidiomycota</taxon>
        <taxon>Agaricomycotina</taxon>
        <taxon>Tremellomycetes</taxon>
        <taxon>Trichosporonales</taxon>
        <taxon>Trichosporonaceae</taxon>
        <taxon>Cutaneotrichosporon</taxon>
    </lineage>
</organism>
<reference evidence="2" key="1">
    <citation type="journal article" date="2023" name="BMC Genomics">
        <title>Chromosome-level genome assemblies of Cutaneotrichosporon spp. (Trichosporonales, Basidiomycota) reveal imbalanced evolution between nucleotide sequences and chromosome synteny.</title>
        <authorList>
            <person name="Kobayashi Y."/>
            <person name="Kayamori A."/>
            <person name="Aoki K."/>
            <person name="Shiwa Y."/>
            <person name="Matsutani M."/>
            <person name="Fujita N."/>
            <person name="Sugita T."/>
            <person name="Iwasaki W."/>
            <person name="Tanaka N."/>
            <person name="Takashima M."/>
        </authorList>
    </citation>
    <scope>NUCLEOTIDE SEQUENCE</scope>
    <source>
        <strain evidence="2">HIS019</strain>
    </source>
</reference>
<feature type="region of interest" description="Disordered" evidence="1">
    <location>
        <begin position="88"/>
        <end position="124"/>
    </location>
</feature>
<dbReference type="AlphaFoldDB" id="A0AA48L6G9"/>
<accession>A0AA48L6G9</accession>
<feature type="compositionally biased region" description="Basic residues" evidence="1">
    <location>
        <begin position="200"/>
        <end position="211"/>
    </location>
</feature>
<keyword evidence="3" id="KW-1185">Reference proteome</keyword>
<dbReference type="Proteomes" id="UP001233271">
    <property type="component" value="Chromosome 5"/>
</dbReference>
<proteinExistence type="predicted"/>
<feature type="compositionally biased region" description="Low complexity" evidence="1">
    <location>
        <begin position="111"/>
        <end position="123"/>
    </location>
</feature>
<protein>
    <submittedName>
        <fullName evidence="2">Uncharacterized protein</fullName>
    </submittedName>
</protein>
<feature type="region of interest" description="Disordered" evidence="1">
    <location>
        <begin position="190"/>
        <end position="219"/>
    </location>
</feature>
<gene>
    <name evidence="2" type="ORF">CcaverHIS019_0504430</name>
</gene>
<dbReference type="GeneID" id="85496685"/>
<name>A0AA48L6G9_9TREE</name>
<sequence length="219" mass="23465">MTSSTLKLVSWDDYCGVHGSTDEPNADHDVFDADASSDEETDAGDNDIPALRATATPTFTLGSYFSTPARSSTSDLYRAINVPTFALVRGSPRKGDRAPPRPTTSSLRLNGSASGASHGSSVGPYTMTKTNVNADNNVDSSTSHVDRNTGATHIHTSMTKTNTYVHADANPRDIPSCQPKVLKLTLPKKRRVKRVDNPAKHAKHAPKRRPLQAKVANAA</sequence>
<evidence type="ECO:0000313" key="3">
    <source>
        <dbReference type="Proteomes" id="UP001233271"/>
    </source>
</evidence>
<dbReference type="RefSeq" id="XP_060458080.1">
    <property type="nucleotide sequence ID" value="XM_060601603.1"/>
</dbReference>